<dbReference type="EMBL" id="JYNL01000007">
    <property type="protein sequence ID" value="KMO83041.1"/>
    <property type="molecule type" value="Genomic_DNA"/>
</dbReference>
<dbReference type="PANTHER" id="PTHR36115">
    <property type="entry name" value="PROLINE-RICH ANTIGEN HOMOLOG-RELATED"/>
    <property type="match status" value="1"/>
</dbReference>
<feature type="compositionally biased region" description="Low complexity" evidence="6">
    <location>
        <begin position="7"/>
        <end position="20"/>
    </location>
</feature>
<evidence type="ECO:0000256" key="1">
    <source>
        <dbReference type="ARBA" id="ARBA00004651"/>
    </source>
</evidence>
<name>A0A0J6ZE70_9MYCO</name>
<dbReference type="PIRSF" id="PIRSF021697">
    <property type="entry name" value="UCP021697"/>
    <property type="match status" value="1"/>
</dbReference>
<dbReference type="STRING" id="37916.MCHLDSM_00620"/>
<feature type="transmembrane region" description="Helical" evidence="7">
    <location>
        <begin position="71"/>
        <end position="92"/>
    </location>
</feature>
<keyword evidence="5 7" id="KW-0472">Membrane</keyword>
<evidence type="ECO:0000313" key="10">
    <source>
        <dbReference type="Proteomes" id="UP000036513"/>
    </source>
</evidence>
<dbReference type="PATRIC" id="fig|37916.4.peg.673"/>
<comment type="subcellular location">
    <subcellularLocation>
        <location evidence="1">Cell membrane</location>
        <topology evidence="1">Multi-pass membrane protein</topology>
    </subcellularLocation>
</comment>
<evidence type="ECO:0000256" key="2">
    <source>
        <dbReference type="ARBA" id="ARBA00022475"/>
    </source>
</evidence>
<keyword evidence="10" id="KW-1185">Reference proteome</keyword>
<evidence type="ECO:0000259" key="8">
    <source>
        <dbReference type="Pfam" id="PF06271"/>
    </source>
</evidence>
<dbReference type="Pfam" id="PF06271">
    <property type="entry name" value="RDD"/>
    <property type="match status" value="1"/>
</dbReference>
<evidence type="ECO:0000313" key="9">
    <source>
        <dbReference type="EMBL" id="KMO83041.1"/>
    </source>
</evidence>
<dbReference type="InterPro" id="IPR051791">
    <property type="entry name" value="Pra-immunoreactive"/>
</dbReference>
<evidence type="ECO:0000256" key="5">
    <source>
        <dbReference type="ARBA" id="ARBA00023136"/>
    </source>
</evidence>
<keyword evidence="4 7" id="KW-1133">Transmembrane helix</keyword>
<dbReference type="Proteomes" id="UP000036513">
    <property type="component" value="Unassembled WGS sequence"/>
</dbReference>
<evidence type="ECO:0000256" key="6">
    <source>
        <dbReference type="SAM" id="MobiDB-lite"/>
    </source>
</evidence>
<accession>A0A0J6ZE70</accession>
<evidence type="ECO:0000256" key="7">
    <source>
        <dbReference type="SAM" id="Phobius"/>
    </source>
</evidence>
<dbReference type="GO" id="GO:0005886">
    <property type="term" value="C:plasma membrane"/>
    <property type="evidence" value="ECO:0007669"/>
    <property type="project" value="UniProtKB-SubCell"/>
</dbReference>
<dbReference type="AlphaFoldDB" id="A0A0J6ZE70"/>
<sequence length="180" mass="18199">MLRGRYASSASAPPGAPAAGTYPGGMSRASGSGLGSWLSGPGTPEPGTYPGERLGLPKSGPGSIARFGRRIAALCVDWLVSYGLAALAMTVGLVSLSALSTVVLGVWLVLGVVSVRLFGFSPGQFALGLKVVAVDGHGYVGVGRALARGLLIALVIPALFTDSDLRGLHDLATKTAVVKR</sequence>
<proteinExistence type="predicted"/>
<dbReference type="PANTHER" id="PTHR36115:SF6">
    <property type="entry name" value="PROLINE-RICH ANTIGEN HOMOLOG"/>
    <property type="match status" value="1"/>
</dbReference>
<protein>
    <submittedName>
        <fullName evidence="9">RDD family protein</fullName>
    </submittedName>
</protein>
<comment type="caution">
    <text evidence="9">The sequence shown here is derived from an EMBL/GenBank/DDBJ whole genome shotgun (WGS) entry which is preliminary data.</text>
</comment>
<keyword evidence="3 7" id="KW-0812">Transmembrane</keyword>
<keyword evidence="2" id="KW-1003">Cell membrane</keyword>
<evidence type="ECO:0000256" key="4">
    <source>
        <dbReference type="ARBA" id="ARBA00022989"/>
    </source>
</evidence>
<evidence type="ECO:0000256" key="3">
    <source>
        <dbReference type="ARBA" id="ARBA00022692"/>
    </source>
</evidence>
<reference evidence="9 10" key="1">
    <citation type="journal article" date="2015" name="Genome Biol. Evol.">
        <title>Characterization of Three Mycobacterium spp. with Potential Use in Bioremediation by Genome Sequencing and Comparative Genomics.</title>
        <authorList>
            <person name="Das S."/>
            <person name="Pettersson B.M."/>
            <person name="Behra P.R."/>
            <person name="Ramesh M."/>
            <person name="Dasgupta S."/>
            <person name="Bhattacharya A."/>
            <person name="Kirsebom L.A."/>
        </authorList>
    </citation>
    <scope>NUCLEOTIDE SEQUENCE [LARGE SCALE GENOMIC DNA]</scope>
    <source>
        <strain evidence="9 10">DSM 43826</strain>
    </source>
</reference>
<dbReference type="InterPro" id="IPR016795">
    <property type="entry name" value="UCP021697"/>
</dbReference>
<organism evidence="9 10">
    <name type="scientific">Mycolicibacterium chlorophenolicum</name>
    <dbReference type="NCBI Taxonomy" id="37916"/>
    <lineage>
        <taxon>Bacteria</taxon>
        <taxon>Bacillati</taxon>
        <taxon>Actinomycetota</taxon>
        <taxon>Actinomycetes</taxon>
        <taxon>Mycobacteriales</taxon>
        <taxon>Mycobacteriaceae</taxon>
        <taxon>Mycolicibacterium</taxon>
    </lineage>
</organism>
<gene>
    <name evidence="9" type="ORF">MCHLDSM_00620</name>
</gene>
<feature type="region of interest" description="Disordered" evidence="6">
    <location>
        <begin position="1"/>
        <end position="22"/>
    </location>
</feature>
<feature type="transmembrane region" description="Helical" evidence="7">
    <location>
        <begin position="98"/>
        <end position="118"/>
    </location>
</feature>
<dbReference type="InterPro" id="IPR010432">
    <property type="entry name" value="RDD"/>
</dbReference>
<feature type="domain" description="RDD" evidence="8">
    <location>
        <begin position="65"/>
        <end position="172"/>
    </location>
</feature>